<keyword evidence="3" id="KW-1185">Reference proteome</keyword>
<sequence>MSSTVNYRIDPLTKENWDTWKLQAQAILIKSGLWKFVNGTEKYPHSFPVLKEKFNADGTLERKKARLVARGFTQRPNVDFAETYAPVAKLSSIRLLLGIAAEKGLMVSQMDVITAYLNGDLDEDVYMAIPENLKQYLQEIVVEESQNETVFEKARKALNDLRNGDKEKVCHLKKAIYGLRQAGRQWFKKLDSKLKEIGFNPSIADPCIYRSSTGGGEIIAVYVDDLIILTKDQAGYEKLKSILLKCFDMRDLGSLNYCLGIQFSCKNECVSANQSKYIDKLLEKYQMTDCKPIGTPMDPKTKLEKATDCDQQSYPYQNLIGALMYLSVATRPDISYTVSYLSQFNNSFGKEHWQAAKRVLKYLKGTKEMSLLYRKTSQPIVGYTDADWGSCTIDRRSYSGFCFIFAGSPICWAAKKQTTVALSTAEAEYAAIAESTKEALHLKQLSMDLDITQNKIVIHNDNQAAQHMAANPIISSKSKHVAIRINFVREVIERGDVELKYVSTDLMTADVLTKALAKPRHQELIANMGLTTDHS</sequence>
<accession>A0ABN7ARG3</accession>
<dbReference type="Pfam" id="PF07727">
    <property type="entry name" value="RVT_2"/>
    <property type="match status" value="2"/>
</dbReference>
<feature type="domain" description="Reverse transcriptase Ty1/copia-type" evidence="1">
    <location>
        <begin position="49"/>
        <end position="131"/>
    </location>
</feature>
<dbReference type="SUPFAM" id="SSF56672">
    <property type="entry name" value="DNA/RNA polymerases"/>
    <property type="match status" value="1"/>
</dbReference>
<name>A0ABN7ARG3_9HEMI</name>
<organism evidence="2 3">
    <name type="scientific">Nesidiocoris tenuis</name>
    <dbReference type="NCBI Taxonomy" id="355587"/>
    <lineage>
        <taxon>Eukaryota</taxon>
        <taxon>Metazoa</taxon>
        <taxon>Ecdysozoa</taxon>
        <taxon>Arthropoda</taxon>
        <taxon>Hexapoda</taxon>
        <taxon>Insecta</taxon>
        <taxon>Pterygota</taxon>
        <taxon>Neoptera</taxon>
        <taxon>Paraneoptera</taxon>
        <taxon>Hemiptera</taxon>
        <taxon>Heteroptera</taxon>
        <taxon>Panheteroptera</taxon>
        <taxon>Cimicomorpha</taxon>
        <taxon>Miridae</taxon>
        <taxon>Dicyphina</taxon>
        <taxon>Nesidiocoris</taxon>
    </lineage>
</organism>
<evidence type="ECO:0000259" key="1">
    <source>
        <dbReference type="Pfam" id="PF07727"/>
    </source>
</evidence>
<gene>
    <name evidence="2" type="ORF">NTJ_06863</name>
</gene>
<evidence type="ECO:0000313" key="2">
    <source>
        <dbReference type="EMBL" id="BES94054.1"/>
    </source>
</evidence>
<dbReference type="CDD" id="cd09272">
    <property type="entry name" value="RNase_HI_RT_Ty1"/>
    <property type="match status" value="1"/>
</dbReference>
<dbReference type="InterPro" id="IPR043502">
    <property type="entry name" value="DNA/RNA_pol_sf"/>
</dbReference>
<dbReference type="InterPro" id="IPR013103">
    <property type="entry name" value="RVT_2"/>
</dbReference>
<reference evidence="2 3" key="1">
    <citation type="submission" date="2023-09" db="EMBL/GenBank/DDBJ databases">
        <title>Nesidiocoris tenuis whole genome shotgun sequence.</title>
        <authorList>
            <person name="Shibata T."/>
            <person name="Shimoda M."/>
            <person name="Kobayashi T."/>
            <person name="Uehara T."/>
        </authorList>
    </citation>
    <scope>NUCLEOTIDE SEQUENCE [LARGE SCALE GENOMIC DNA]</scope>
    <source>
        <strain evidence="2 3">Japan</strain>
    </source>
</reference>
<dbReference type="EMBL" id="AP028913">
    <property type="protein sequence ID" value="BES94054.1"/>
    <property type="molecule type" value="Genomic_DNA"/>
</dbReference>
<dbReference type="Proteomes" id="UP001307889">
    <property type="component" value="Chromosome 5"/>
</dbReference>
<dbReference type="PANTHER" id="PTHR11439:SF463">
    <property type="entry name" value="REVERSE TRANSCRIPTASE TY1_COPIA-TYPE DOMAIN-CONTAINING PROTEIN"/>
    <property type="match status" value="1"/>
</dbReference>
<protein>
    <submittedName>
        <fullName evidence="2">Hydra magnipapillata</fullName>
    </submittedName>
</protein>
<proteinExistence type="predicted"/>
<feature type="domain" description="Reverse transcriptase Ty1/copia-type" evidence="1">
    <location>
        <begin position="162"/>
        <end position="297"/>
    </location>
</feature>
<evidence type="ECO:0000313" key="3">
    <source>
        <dbReference type="Proteomes" id="UP001307889"/>
    </source>
</evidence>
<dbReference type="PANTHER" id="PTHR11439">
    <property type="entry name" value="GAG-POL-RELATED RETROTRANSPOSON"/>
    <property type="match status" value="1"/>
</dbReference>